<name>A0A146L2Q7_LYGHE</name>
<organism evidence="1">
    <name type="scientific">Lygus hesperus</name>
    <name type="common">Western plant bug</name>
    <dbReference type="NCBI Taxonomy" id="30085"/>
    <lineage>
        <taxon>Eukaryota</taxon>
        <taxon>Metazoa</taxon>
        <taxon>Ecdysozoa</taxon>
        <taxon>Arthropoda</taxon>
        <taxon>Hexapoda</taxon>
        <taxon>Insecta</taxon>
        <taxon>Pterygota</taxon>
        <taxon>Neoptera</taxon>
        <taxon>Paraneoptera</taxon>
        <taxon>Hemiptera</taxon>
        <taxon>Heteroptera</taxon>
        <taxon>Panheteroptera</taxon>
        <taxon>Cimicomorpha</taxon>
        <taxon>Miridae</taxon>
        <taxon>Mirini</taxon>
        <taxon>Lygus</taxon>
    </lineage>
</organism>
<proteinExistence type="predicted"/>
<feature type="non-terminal residue" evidence="1">
    <location>
        <position position="1"/>
    </location>
</feature>
<reference evidence="1" key="1">
    <citation type="journal article" date="2016" name="Gigascience">
        <title>De novo construction of an expanded transcriptome assembly for the western tarnished plant bug, Lygus hesperus.</title>
        <authorList>
            <person name="Tassone E.E."/>
            <person name="Geib S.M."/>
            <person name="Hall B."/>
            <person name="Fabrick J.A."/>
            <person name="Brent C.S."/>
            <person name="Hull J.J."/>
        </authorList>
    </citation>
    <scope>NUCLEOTIDE SEQUENCE</scope>
</reference>
<sequence length="140" mass="15914">IYIYIYNVRLFQRDVHFSGDNYKDKMFCYFLGVGKVHKLLVLDGNVVGNDGVNLKVTALKVNKDRVIVAIASGPDFETTVMGHLYELYTARFVKGGSLFHLLLHFLFVFCGTTQWSHGWDNTKDSFLVLISKVTLILCAE</sequence>
<dbReference type="AlphaFoldDB" id="A0A146L2Q7"/>
<evidence type="ECO:0000313" key="1">
    <source>
        <dbReference type="EMBL" id="JAQ01080.1"/>
    </source>
</evidence>
<accession>A0A146L2Q7</accession>
<gene>
    <name evidence="1" type="ORF">g.9391</name>
</gene>
<protein>
    <submittedName>
        <fullName evidence="1">Uncharacterized protein</fullName>
    </submittedName>
</protein>
<dbReference type="EMBL" id="GDHC01017549">
    <property type="protein sequence ID" value="JAQ01080.1"/>
    <property type="molecule type" value="Transcribed_RNA"/>
</dbReference>